<accession>A0ACC3D0X7</accession>
<name>A0ACC3D0X7_9PEZI</name>
<reference evidence="1" key="1">
    <citation type="submission" date="2024-09" db="EMBL/GenBank/DDBJ databases">
        <title>Black Yeasts Isolated from many extreme environments.</title>
        <authorList>
            <person name="Coleine C."/>
            <person name="Stajich J.E."/>
            <person name="Selbmann L."/>
        </authorList>
    </citation>
    <scope>NUCLEOTIDE SEQUENCE</scope>
    <source>
        <strain evidence="1">CCFEE 5737</strain>
    </source>
</reference>
<dbReference type="Proteomes" id="UP001186974">
    <property type="component" value="Unassembled WGS sequence"/>
</dbReference>
<evidence type="ECO:0000313" key="1">
    <source>
        <dbReference type="EMBL" id="KAK3060222.1"/>
    </source>
</evidence>
<proteinExistence type="predicted"/>
<gene>
    <name evidence="1" type="ORF">LTS18_009039</name>
</gene>
<keyword evidence="2" id="KW-1185">Reference proteome</keyword>
<sequence length="86" mass="9051">MLSSILYPLLFLTSVTSALSINKRDTVLVSDVHAIDSGVKTLTAHVKAYTSGALPTSIINGGPIFADVVNIHLTNRKGFADANLSP</sequence>
<organism evidence="1 2">
    <name type="scientific">Coniosporium uncinatum</name>
    <dbReference type="NCBI Taxonomy" id="93489"/>
    <lineage>
        <taxon>Eukaryota</taxon>
        <taxon>Fungi</taxon>
        <taxon>Dikarya</taxon>
        <taxon>Ascomycota</taxon>
        <taxon>Pezizomycotina</taxon>
        <taxon>Dothideomycetes</taxon>
        <taxon>Dothideomycetes incertae sedis</taxon>
        <taxon>Coniosporium</taxon>
    </lineage>
</organism>
<comment type="caution">
    <text evidence="1">The sequence shown here is derived from an EMBL/GenBank/DDBJ whole genome shotgun (WGS) entry which is preliminary data.</text>
</comment>
<evidence type="ECO:0000313" key="2">
    <source>
        <dbReference type="Proteomes" id="UP001186974"/>
    </source>
</evidence>
<protein>
    <submittedName>
        <fullName evidence="1">Uncharacterized protein</fullName>
    </submittedName>
</protein>
<dbReference type="EMBL" id="JAWDJW010008751">
    <property type="protein sequence ID" value="KAK3060222.1"/>
    <property type="molecule type" value="Genomic_DNA"/>
</dbReference>
<feature type="non-terminal residue" evidence="1">
    <location>
        <position position="86"/>
    </location>
</feature>